<organism evidence="2 3">
    <name type="scientific">Microbotryum intermedium</name>
    <dbReference type="NCBI Taxonomy" id="269621"/>
    <lineage>
        <taxon>Eukaryota</taxon>
        <taxon>Fungi</taxon>
        <taxon>Dikarya</taxon>
        <taxon>Basidiomycota</taxon>
        <taxon>Pucciniomycotina</taxon>
        <taxon>Microbotryomycetes</taxon>
        <taxon>Microbotryales</taxon>
        <taxon>Microbotryaceae</taxon>
        <taxon>Microbotryum</taxon>
    </lineage>
</organism>
<feature type="compositionally biased region" description="Basic residues" evidence="1">
    <location>
        <begin position="695"/>
        <end position="708"/>
    </location>
</feature>
<sequence length="1120" mass="122399">MVWILHGTVDCRAERAPAINSIPPRTSHLLRPGRTYRLGRLPDPAQKVKNRLHDFYLNSPKISKSGTWKLTIPSLLDGASTWSYEDDPTNPNNLDPYPLVLKGKVTYWGSDGKPSPIEGASVHVKPGDTFIFGSLYEMTFEWVPLIFAISSATVAKKNFYADLAKSIGFKIAYQTFRPHHTHYLTKKLTPNASLMSAALVGSHVADPSYLDKLAAFTTCETPPASEMPRPRPKEADLGDRDSAAVLAWEAEVYDAHQDAGSDPEHWWGKSILEADWSVLPTPVEFPCNIDPQFPAGTTEGWSPNPQRKTMFRDVMVLPFQEEPEGDPSGLLELGGAHLISRDMLPLDRPISALRSAIDDYKQVSALQNDVRFAIIPPEGFEPFPAPNEPAKFKTVRQLAQALGETKFVGHPMVDLLQAIYDADPSPLLGPLVMVPPTPTPEIEGSPGARASLSRTATTTSNHTPFPSSGVPYTLEDQSAPSTASVQTQAPASSEEAASSAPAPTVVRKLKRHARNAPRTLDMLFGLDKPSTVEADEASSHAPELDPVPPSSLPAVSSMDLDVPSSSQTVGDSTSKPAPTARRFLKRRAVSGDPDPSQILFDYVGSSSSSVPEAKKPRYDPTTREERLRRIQEEDDAEAAKEMGRKRAGKVVAPDENEVEVEVNMVTPNAGRGRKRSIDQTVEEGDMEENAEHLTTKKGKVRTKTVSKRARSESVQPPVLVHDEQENRPSVSESSPKKAAATKSKGKGKASNEVVDDEAEVEQAPVLLQVKAKRGKGKAALMEQALNDDFNRLKIVKPDFKRMIAPERHRMTWDEVDTNEERMRLIREDHEEMEEQDGDDPNHWAGKSDGMFVIKKVHFPRPQKPKPRYEDSGQWAGRANFKAFKPKEALGAAKDRREPRPEVRLAPIKRTDYGIGENYKSKGSRNPGMLGSQSQTQSQSRLADDEDDDDFGMDGDGFQPMLKFESTAKARTATATKSTKSISTASKSKDSKSKGKGKAKITQVSIESDDDPFSSDDVRPSRVISDVEEADEMEVDDSDAGPSKSTASKGKSSSAASRTGSSITMKQASSSLASSSIRQPRAKAPAVPASRKLAVAVLSDSSDESDSGLTFKGFEANKCKR</sequence>
<reference evidence="3" key="1">
    <citation type="submission" date="2016-09" db="EMBL/GenBank/DDBJ databases">
        <authorList>
            <person name="Jeantristanb JTB J.-T."/>
            <person name="Ricardo R."/>
        </authorList>
    </citation>
    <scope>NUCLEOTIDE SEQUENCE [LARGE SCALE GENOMIC DNA]</scope>
</reference>
<keyword evidence="3" id="KW-1185">Reference proteome</keyword>
<evidence type="ECO:0000313" key="2">
    <source>
        <dbReference type="EMBL" id="SCV67842.1"/>
    </source>
</evidence>
<evidence type="ECO:0000256" key="1">
    <source>
        <dbReference type="SAM" id="MobiDB-lite"/>
    </source>
</evidence>
<dbReference type="AlphaFoldDB" id="A0A238F100"/>
<feature type="compositionally biased region" description="Low complexity" evidence="1">
    <location>
        <begin position="966"/>
        <end position="985"/>
    </location>
</feature>
<feature type="region of interest" description="Disordered" evidence="1">
    <location>
        <begin position="531"/>
        <end position="764"/>
    </location>
</feature>
<dbReference type="STRING" id="269621.A0A238F100"/>
<proteinExistence type="predicted"/>
<name>A0A238F100_9BASI</name>
<accession>A0A238F100</accession>
<feature type="region of interest" description="Disordered" evidence="1">
    <location>
        <begin position="857"/>
        <end position="1120"/>
    </location>
</feature>
<feature type="compositionally biased region" description="Acidic residues" evidence="1">
    <location>
        <begin position="1025"/>
        <end position="1038"/>
    </location>
</feature>
<dbReference type="Proteomes" id="UP000198372">
    <property type="component" value="Unassembled WGS sequence"/>
</dbReference>
<feature type="region of interest" description="Disordered" evidence="1">
    <location>
        <begin position="434"/>
        <end position="506"/>
    </location>
</feature>
<feature type="compositionally biased region" description="Basic and acidic residues" evidence="1">
    <location>
        <begin position="612"/>
        <end position="644"/>
    </location>
</feature>
<feature type="compositionally biased region" description="Low complexity" evidence="1">
    <location>
        <begin position="448"/>
        <end position="460"/>
    </location>
</feature>
<protein>
    <submittedName>
        <fullName evidence="2">BQ2448_5453 protein</fullName>
    </submittedName>
</protein>
<gene>
    <name evidence="2" type="ORF">BQ2448_5453</name>
</gene>
<feature type="compositionally biased region" description="Polar residues" evidence="1">
    <location>
        <begin position="563"/>
        <end position="576"/>
    </location>
</feature>
<feature type="compositionally biased region" description="Low complexity" evidence="1">
    <location>
        <begin position="489"/>
        <end position="503"/>
    </location>
</feature>
<feature type="compositionally biased region" description="Basic and acidic residues" evidence="1">
    <location>
        <begin position="884"/>
        <end position="902"/>
    </location>
</feature>
<feature type="compositionally biased region" description="Polar residues" evidence="1">
    <location>
        <begin position="475"/>
        <end position="488"/>
    </location>
</feature>
<dbReference type="EMBL" id="FMSP01000002">
    <property type="protein sequence ID" value="SCV67842.1"/>
    <property type="molecule type" value="Genomic_DNA"/>
</dbReference>
<feature type="compositionally biased region" description="Low complexity" evidence="1">
    <location>
        <begin position="736"/>
        <end position="752"/>
    </location>
</feature>
<feature type="compositionally biased region" description="Acidic residues" evidence="1">
    <location>
        <begin position="943"/>
        <end position="952"/>
    </location>
</feature>
<feature type="compositionally biased region" description="Low complexity" evidence="1">
    <location>
        <begin position="1039"/>
        <end position="1075"/>
    </location>
</feature>
<feature type="compositionally biased region" description="Polar residues" evidence="1">
    <location>
        <begin position="930"/>
        <end position="940"/>
    </location>
</feature>
<dbReference type="OrthoDB" id="2535785at2759"/>
<evidence type="ECO:0000313" key="3">
    <source>
        <dbReference type="Proteomes" id="UP000198372"/>
    </source>
</evidence>